<dbReference type="PROSITE" id="PS51542">
    <property type="entry name" value="FYRN"/>
    <property type="match status" value="1"/>
</dbReference>
<sequence>MEDHALLNECFTRYIEIKNKTDERRRELHGLQQRRDALLDLLVFIKGQRPLKYTEFETESTFPIVLGKAHSKFSLTSIGILPPEEYTSFYNAMYIYPIGYKIKRKYASPEGGDQKLTYFCQVRSVNGECIFEIRATGGKHWAGPRDQIWDNFSSEFQKMSFSSLEEFFGLTNETTVKLIEEMGDISIFSTYVPMKMRTRKVKKTKKDEN</sequence>
<name>I3EF56_NEMP3</name>
<dbReference type="InterPro" id="IPR003888">
    <property type="entry name" value="FYrich_N"/>
</dbReference>
<dbReference type="OrthoDB" id="2192852at2759"/>
<dbReference type="Pfam" id="PF05964">
    <property type="entry name" value="FYRN"/>
    <property type="match status" value="1"/>
</dbReference>
<protein>
    <submittedName>
        <fullName evidence="1">Uncharacterized protein</fullName>
    </submittedName>
</protein>
<evidence type="ECO:0000313" key="1">
    <source>
        <dbReference type="EMBL" id="EIJ87853.1"/>
    </source>
</evidence>
<dbReference type="OMA" id="ISCDYKK"/>
<dbReference type="STRING" id="935791.I3EF56"/>
<accession>I3EF56</accession>
<dbReference type="GO" id="GO:0005634">
    <property type="term" value="C:nucleus"/>
    <property type="evidence" value="ECO:0007669"/>
    <property type="project" value="InterPro"/>
</dbReference>
<dbReference type="Proteomes" id="UP000002872">
    <property type="component" value="Unassembled WGS sequence"/>
</dbReference>
<dbReference type="Gene3D" id="3.30.160.360">
    <property type="match status" value="1"/>
</dbReference>
<gene>
    <name evidence="1" type="ORF">NEQG_01925</name>
</gene>
<dbReference type="EMBL" id="GL870880">
    <property type="protein sequence ID" value="EIJ87853.1"/>
    <property type="molecule type" value="Genomic_DNA"/>
</dbReference>
<keyword evidence="2" id="KW-1185">Reference proteome</keyword>
<dbReference type="InParanoid" id="I3EF56"/>
<dbReference type="VEuPathDB" id="MicrosporidiaDB:NEQG_01925"/>
<dbReference type="HOGENOM" id="CLU_112148_0_0_1"/>
<dbReference type="AlphaFoldDB" id="I3EF56"/>
<evidence type="ECO:0000313" key="2">
    <source>
        <dbReference type="Proteomes" id="UP000002872"/>
    </source>
</evidence>
<organism evidence="1 2">
    <name type="scientific">Nematocida parisii (strain ERTm3)</name>
    <name type="common">Nematode killer fungus</name>
    <dbReference type="NCBI Taxonomy" id="935791"/>
    <lineage>
        <taxon>Eukaryota</taxon>
        <taxon>Fungi</taxon>
        <taxon>Fungi incertae sedis</taxon>
        <taxon>Microsporidia</taxon>
        <taxon>Nematocida</taxon>
    </lineage>
</organism>
<reference evidence="1" key="1">
    <citation type="submission" date="2011-01" db="EMBL/GenBank/DDBJ databases">
        <title>The Genome Sequence of Nematocida parisii strain ERTm3.</title>
        <authorList>
            <consortium name="The Broad Institute Genome Sequencing Platform"/>
            <consortium name="The Broad Institute Genome Sequencing Center for Infectious Disease"/>
            <person name="Cuomo C."/>
            <person name="Troemel E."/>
            <person name="Young S.K."/>
            <person name="Zeng Q."/>
            <person name="Gargeya S."/>
            <person name="Fitzgerald M."/>
            <person name="Haas B."/>
            <person name="Abouelleil A."/>
            <person name="Alvarado L."/>
            <person name="Arachchi H.M."/>
            <person name="Berlin A."/>
            <person name="Chapman S.B."/>
            <person name="Gearin G."/>
            <person name="Goldberg J."/>
            <person name="Griggs A."/>
            <person name="Gujja S."/>
            <person name="Hansen M."/>
            <person name="Heiman D."/>
            <person name="Howarth C."/>
            <person name="Larimer J."/>
            <person name="Lui A."/>
            <person name="MacDonald P.J.P."/>
            <person name="McCowen C."/>
            <person name="Montmayeur A."/>
            <person name="Murphy C."/>
            <person name="Neiman D."/>
            <person name="Pearson M."/>
            <person name="Priest M."/>
            <person name="Roberts A."/>
            <person name="Saif S."/>
            <person name="Shea T."/>
            <person name="Sisk P."/>
            <person name="Stolte C."/>
            <person name="Sykes S."/>
            <person name="Wortman J."/>
            <person name="Nusbaum C."/>
            <person name="Birren B."/>
        </authorList>
    </citation>
    <scope>NUCLEOTIDE SEQUENCE</scope>
    <source>
        <strain evidence="1">ERTm3</strain>
    </source>
</reference>
<proteinExistence type="predicted"/>